<feature type="transmembrane region" description="Helical" evidence="1">
    <location>
        <begin position="21"/>
        <end position="42"/>
    </location>
</feature>
<evidence type="ECO:0000256" key="1">
    <source>
        <dbReference type="SAM" id="Phobius"/>
    </source>
</evidence>
<evidence type="ECO:0000313" key="3">
    <source>
        <dbReference type="Proteomes" id="UP000561459"/>
    </source>
</evidence>
<name>A0A7W6C2H4_9SPHN</name>
<keyword evidence="1" id="KW-0472">Membrane</keyword>
<sequence>MPRSILSLIRRLRDDEGGLTAVEYAVLGAIVVAAIVAVGASFQSGLGTAFGKIFTGA</sequence>
<keyword evidence="1" id="KW-0812">Transmembrane</keyword>
<dbReference type="Proteomes" id="UP000561459">
    <property type="component" value="Unassembled WGS sequence"/>
</dbReference>
<comment type="caution">
    <text evidence="2">The sequence shown here is derived from an EMBL/GenBank/DDBJ whole genome shotgun (WGS) entry which is preliminary data.</text>
</comment>
<reference evidence="2 3" key="1">
    <citation type="submission" date="2020-08" db="EMBL/GenBank/DDBJ databases">
        <title>Genomic Encyclopedia of Type Strains, Phase IV (KMG-IV): sequencing the most valuable type-strain genomes for metagenomic binning, comparative biology and taxonomic classification.</title>
        <authorList>
            <person name="Goeker M."/>
        </authorList>
    </citation>
    <scope>NUCLEOTIDE SEQUENCE [LARGE SCALE GENOMIC DNA]</scope>
    <source>
        <strain evidence="2 3">DSM 27568</strain>
    </source>
</reference>
<keyword evidence="3" id="KW-1185">Reference proteome</keyword>
<proteinExistence type="predicted"/>
<keyword evidence="1" id="KW-1133">Transmembrane helix</keyword>
<protein>
    <submittedName>
        <fullName evidence="2">Pilus assembly protein Flp/PilA</fullName>
    </submittedName>
</protein>
<dbReference type="AlphaFoldDB" id="A0A7W6C2H4"/>
<dbReference type="RefSeq" id="WP_183616043.1">
    <property type="nucleotide sequence ID" value="NZ_JACIDY010000002.1"/>
</dbReference>
<organism evidence="2 3">
    <name type="scientific">Novosphingobium fluoreni</name>
    <dbReference type="NCBI Taxonomy" id="1391222"/>
    <lineage>
        <taxon>Bacteria</taxon>
        <taxon>Pseudomonadati</taxon>
        <taxon>Pseudomonadota</taxon>
        <taxon>Alphaproteobacteria</taxon>
        <taxon>Sphingomonadales</taxon>
        <taxon>Sphingomonadaceae</taxon>
        <taxon>Novosphingobium</taxon>
    </lineage>
</organism>
<dbReference type="EMBL" id="JACIDY010000002">
    <property type="protein sequence ID" value="MBB3939220.1"/>
    <property type="molecule type" value="Genomic_DNA"/>
</dbReference>
<gene>
    <name evidence="2" type="ORF">GGR39_000860</name>
</gene>
<evidence type="ECO:0000313" key="2">
    <source>
        <dbReference type="EMBL" id="MBB3939220.1"/>
    </source>
</evidence>
<accession>A0A7W6C2H4</accession>